<dbReference type="GO" id="GO:0005544">
    <property type="term" value="F:calcium-dependent phospholipid binding"/>
    <property type="evidence" value="ECO:0007669"/>
    <property type="project" value="UniProtKB-KW"/>
</dbReference>
<dbReference type="GO" id="GO:0005634">
    <property type="term" value="C:nucleus"/>
    <property type="evidence" value="ECO:0007669"/>
    <property type="project" value="TreeGrafter"/>
</dbReference>
<dbReference type="InterPro" id="IPR018502">
    <property type="entry name" value="Annexin_repeat"/>
</dbReference>
<evidence type="ECO:0000256" key="1">
    <source>
        <dbReference type="ARBA" id="ARBA00007831"/>
    </source>
</evidence>
<dbReference type="InterPro" id="IPR018252">
    <property type="entry name" value="Annexin_repeat_CS"/>
</dbReference>
<dbReference type="PRINTS" id="PR00196">
    <property type="entry name" value="ANNEXIN"/>
</dbReference>
<dbReference type="PhylomeDB" id="A0A0D2X3L9"/>
<dbReference type="EMBL" id="KE346367">
    <property type="protein sequence ID" value="KJE94539.1"/>
    <property type="molecule type" value="Genomic_DNA"/>
</dbReference>
<keyword evidence="2 7" id="KW-0677">Repeat</keyword>
<dbReference type="SUPFAM" id="SSF47874">
    <property type="entry name" value="Annexin"/>
    <property type="match status" value="1"/>
</dbReference>
<keyword evidence="4 7" id="KW-0041">Annexin</keyword>
<dbReference type="SMART" id="SM00335">
    <property type="entry name" value="ANX"/>
    <property type="match status" value="4"/>
</dbReference>
<dbReference type="FunFam" id="1.10.220.10:FF:000003">
    <property type="entry name" value="Annexin"/>
    <property type="match status" value="1"/>
</dbReference>
<dbReference type="PROSITE" id="PS51897">
    <property type="entry name" value="ANNEXIN_2"/>
    <property type="match status" value="4"/>
</dbReference>
<proteinExistence type="inferred from homology"/>
<keyword evidence="9" id="KW-1185">Reference proteome</keyword>
<comment type="function">
    <text evidence="6">Calcium/phospholipid-binding protein which promotes membrane fusion and is involved in exocytosis.</text>
</comment>
<evidence type="ECO:0000256" key="3">
    <source>
        <dbReference type="ARBA" id="ARBA00022837"/>
    </source>
</evidence>
<dbReference type="InterPro" id="IPR037104">
    <property type="entry name" value="Annexin_sf"/>
</dbReference>
<gene>
    <name evidence="8" type="ORF">CAOG_005171</name>
</gene>
<protein>
    <recommendedName>
        <fullName evidence="7">Annexin</fullName>
    </recommendedName>
</protein>
<dbReference type="FunFam" id="1.10.220.10:FF:000001">
    <property type="entry name" value="Annexin"/>
    <property type="match status" value="1"/>
</dbReference>
<dbReference type="FunFam" id="1.10.220.10:FF:000004">
    <property type="entry name" value="Annexin"/>
    <property type="match status" value="1"/>
</dbReference>
<evidence type="ECO:0000256" key="4">
    <source>
        <dbReference type="ARBA" id="ARBA00023216"/>
    </source>
</evidence>
<name>A0A0D2X3L9_CAPO3</name>
<dbReference type="InterPro" id="IPR001464">
    <property type="entry name" value="Annexin"/>
</dbReference>
<dbReference type="OrthoDB" id="37886at2759"/>
<dbReference type="AlphaFoldDB" id="A0A0D2X3L9"/>
<evidence type="ECO:0000313" key="9">
    <source>
        <dbReference type="Proteomes" id="UP000008743"/>
    </source>
</evidence>
<dbReference type="OMA" id="ASNWVIM"/>
<dbReference type="Proteomes" id="UP000008743">
    <property type="component" value="Unassembled WGS sequence"/>
</dbReference>
<comment type="similarity">
    <text evidence="1 7">Belongs to the annexin family.</text>
</comment>
<evidence type="ECO:0000256" key="5">
    <source>
        <dbReference type="ARBA" id="ARBA00023302"/>
    </source>
</evidence>
<evidence type="ECO:0000313" key="8">
    <source>
        <dbReference type="EMBL" id="KJE94539.1"/>
    </source>
</evidence>
<dbReference type="PANTHER" id="PTHR10502:SF239">
    <property type="entry name" value="ANNEXIN A7"/>
    <property type="match status" value="1"/>
</dbReference>
<dbReference type="GO" id="GO:0005886">
    <property type="term" value="C:plasma membrane"/>
    <property type="evidence" value="ECO:0007669"/>
    <property type="project" value="TreeGrafter"/>
</dbReference>
<dbReference type="RefSeq" id="XP_004346856.1">
    <property type="nucleotide sequence ID" value="XM_004346806.2"/>
</dbReference>
<dbReference type="InParanoid" id="A0A0D2X3L9"/>
<dbReference type="eggNOG" id="KOG0819">
    <property type="taxonomic scope" value="Eukaryota"/>
</dbReference>
<dbReference type="GO" id="GO:0001786">
    <property type="term" value="F:phosphatidylserine binding"/>
    <property type="evidence" value="ECO:0007669"/>
    <property type="project" value="TreeGrafter"/>
</dbReference>
<accession>A0A0D2X3L9</accession>
<organism evidence="8 9">
    <name type="scientific">Capsaspora owczarzaki (strain ATCC 30864)</name>
    <dbReference type="NCBI Taxonomy" id="595528"/>
    <lineage>
        <taxon>Eukaryota</taxon>
        <taxon>Filasterea</taxon>
        <taxon>Capsaspora</taxon>
    </lineage>
</organism>
<keyword evidence="3 7" id="KW-0106">Calcium</keyword>
<dbReference type="FunFam" id="1.10.220.10:FF:000002">
    <property type="entry name" value="Annexin"/>
    <property type="match status" value="1"/>
</dbReference>
<comment type="domain">
    <text evidence="7">A pair of annexin repeats may form one binding site for calcium and phospholipid.</text>
</comment>
<evidence type="ECO:0000256" key="7">
    <source>
        <dbReference type="RuleBase" id="RU003540"/>
    </source>
</evidence>
<dbReference type="PROSITE" id="PS00223">
    <property type="entry name" value="ANNEXIN_1"/>
    <property type="match status" value="1"/>
</dbReference>
<dbReference type="Pfam" id="PF00191">
    <property type="entry name" value="Annexin"/>
    <property type="match status" value="4"/>
</dbReference>
<dbReference type="PANTHER" id="PTHR10502">
    <property type="entry name" value="ANNEXIN"/>
    <property type="match status" value="1"/>
</dbReference>
<reference evidence="9" key="1">
    <citation type="submission" date="2011-02" db="EMBL/GenBank/DDBJ databases">
        <title>The Genome Sequence of Capsaspora owczarzaki ATCC 30864.</title>
        <authorList>
            <person name="Russ C."/>
            <person name="Cuomo C."/>
            <person name="Burger G."/>
            <person name="Gray M.W."/>
            <person name="Holland P.W.H."/>
            <person name="King N."/>
            <person name="Lang F.B.F."/>
            <person name="Roger A.J."/>
            <person name="Ruiz-Trillo I."/>
            <person name="Young S.K."/>
            <person name="Zeng Q."/>
            <person name="Gargeya S."/>
            <person name="Alvarado L."/>
            <person name="Berlin A."/>
            <person name="Chapman S.B."/>
            <person name="Chen Z."/>
            <person name="Freedman E."/>
            <person name="Gellesch M."/>
            <person name="Goldberg J."/>
            <person name="Griggs A."/>
            <person name="Gujja S."/>
            <person name="Heilman E."/>
            <person name="Heiman D."/>
            <person name="Howarth C."/>
            <person name="Mehta T."/>
            <person name="Neiman D."/>
            <person name="Pearson M."/>
            <person name="Roberts A."/>
            <person name="Saif S."/>
            <person name="Shea T."/>
            <person name="Shenoy N."/>
            <person name="Sisk P."/>
            <person name="Stolte C."/>
            <person name="Sykes S."/>
            <person name="White J."/>
            <person name="Yandava C."/>
            <person name="Haas B."/>
            <person name="Nusbaum C."/>
            <person name="Birren B."/>
        </authorList>
    </citation>
    <scope>NUCLEOTIDE SEQUENCE</scope>
    <source>
        <strain evidence="9">ATCC 30864</strain>
    </source>
</reference>
<dbReference type="STRING" id="595528.A0A0D2X3L9"/>
<evidence type="ECO:0000256" key="6">
    <source>
        <dbReference type="ARBA" id="ARBA00037210"/>
    </source>
</evidence>
<dbReference type="GO" id="GO:0005509">
    <property type="term" value="F:calcium ion binding"/>
    <property type="evidence" value="ECO:0007669"/>
    <property type="project" value="InterPro"/>
</dbReference>
<dbReference type="Gene3D" id="1.10.220.10">
    <property type="entry name" value="Annexin"/>
    <property type="match status" value="4"/>
</dbReference>
<evidence type="ECO:0000256" key="2">
    <source>
        <dbReference type="ARBA" id="ARBA00022737"/>
    </source>
</evidence>
<sequence>MPGTVKAAANFNAEADAQALYKAFKGIGTDEKAVIAIVANRSNAQRQQLKIAYKQAYGEDLVGRIKSELSGNFENITVALFNTPAGFLASELRKAMKGAGTDEAVLIEILCSADNNTIKAITAAYKEQFSRDLEKDVVSETSGHFRRLLVSLLTAHRDESTTVDAAKAKADAQDLYSAGEGKWGTDESKFNMLLGSRSYPHLRAVFKEYGAIKGHAIETAIDKEFSGDIKKGFLTVVAAVQDPAAYWANRMYLAMKGAGTDDDTLVRAIVSRAEIDMEEIKVSFIGTHKKSLLNWVQSDCSGDYKRMIEAILGGH</sequence>
<keyword evidence="5 7" id="KW-0111">Calcium/phospholipid-binding</keyword>
<dbReference type="GO" id="GO:0012506">
    <property type="term" value="C:vesicle membrane"/>
    <property type="evidence" value="ECO:0007669"/>
    <property type="project" value="TreeGrafter"/>
</dbReference>
<dbReference type="GO" id="GO:0005737">
    <property type="term" value="C:cytoplasm"/>
    <property type="evidence" value="ECO:0007669"/>
    <property type="project" value="TreeGrafter"/>
</dbReference>